<sequence length="302" mass="33578">MTTQNRATLMLSSLKKAVLEVSGSYRSRGSGYYDAPPVEDKTPLAQDLEEMIVSPLTTKDERDVLIDTLMVVGVLQRLKEEEWADRLKGVFERGDKEYRRRRPANAQQQATTPDLQPAVTVSPKPQHHHGSPAASNLQTKKEMEETLTQRSRRREAGQLAITMLKVAIIKACHQSYWRDGAFYGIKYHSSDVDIDLERLEESSRTTEAEKAIFRVTRARVADVRAYLGGRPPTDWSSVDDLGWVRRLKGVFEGEVGEGREAGEALNAQKGGTETKAAASVEDDGDGFETQRVYGGSGGPPKR</sequence>
<proteinExistence type="predicted"/>
<accession>A0A8H3J6C4</accession>
<name>A0A8H3J6C4_9LECA</name>
<organism evidence="2 3">
    <name type="scientific">Alectoria fallacina</name>
    <dbReference type="NCBI Taxonomy" id="1903189"/>
    <lineage>
        <taxon>Eukaryota</taxon>
        <taxon>Fungi</taxon>
        <taxon>Dikarya</taxon>
        <taxon>Ascomycota</taxon>
        <taxon>Pezizomycotina</taxon>
        <taxon>Lecanoromycetes</taxon>
        <taxon>OSLEUM clade</taxon>
        <taxon>Lecanoromycetidae</taxon>
        <taxon>Lecanorales</taxon>
        <taxon>Lecanorineae</taxon>
        <taxon>Parmeliaceae</taxon>
        <taxon>Alectoria</taxon>
    </lineage>
</organism>
<evidence type="ECO:0000313" key="2">
    <source>
        <dbReference type="EMBL" id="CAF9941587.1"/>
    </source>
</evidence>
<reference evidence="2" key="1">
    <citation type="submission" date="2021-03" db="EMBL/GenBank/DDBJ databases">
        <authorList>
            <person name="Tagirdzhanova G."/>
        </authorList>
    </citation>
    <scope>NUCLEOTIDE SEQUENCE</scope>
</reference>
<dbReference type="OrthoDB" id="5412742at2759"/>
<dbReference type="EMBL" id="CAJPDR010000671">
    <property type="protein sequence ID" value="CAF9941587.1"/>
    <property type="molecule type" value="Genomic_DNA"/>
</dbReference>
<comment type="caution">
    <text evidence="2">The sequence shown here is derived from an EMBL/GenBank/DDBJ whole genome shotgun (WGS) entry which is preliminary data.</text>
</comment>
<evidence type="ECO:0000256" key="1">
    <source>
        <dbReference type="SAM" id="MobiDB-lite"/>
    </source>
</evidence>
<protein>
    <submittedName>
        <fullName evidence="2">Uncharacterized protein</fullName>
    </submittedName>
</protein>
<dbReference type="AlphaFoldDB" id="A0A8H3J6C4"/>
<gene>
    <name evidence="2" type="ORF">ALECFALPRED_009235</name>
</gene>
<keyword evidence="3" id="KW-1185">Reference proteome</keyword>
<evidence type="ECO:0000313" key="3">
    <source>
        <dbReference type="Proteomes" id="UP000664203"/>
    </source>
</evidence>
<feature type="region of interest" description="Disordered" evidence="1">
    <location>
        <begin position="98"/>
        <end position="152"/>
    </location>
</feature>
<dbReference type="Proteomes" id="UP000664203">
    <property type="component" value="Unassembled WGS sequence"/>
</dbReference>
<feature type="region of interest" description="Disordered" evidence="1">
    <location>
        <begin position="258"/>
        <end position="302"/>
    </location>
</feature>